<name>A0ABR9A5X1_9PSED</name>
<accession>A0ABR9A5X1</accession>
<keyword evidence="2" id="KW-1185">Reference proteome</keyword>
<dbReference type="RefSeq" id="WP_191943975.1">
    <property type="nucleotide sequence ID" value="NZ_JACYNP010000003.1"/>
</dbReference>
<dbReference type="EMBL" id="JACYNP010000003">
    <property type="protein sequence ID" value="MBD8121454.1"/>
    <property type="molecule type" value="Genomic_DNA"/>
</dbReference>
<evidence type="ECO:0008006" key="3">
    <source>
        <dbReference type="Google" id="ProtNLM"/>
    </source>
</evidence>
<evidence type="ECO:0000313" key="2">
    <source>
        <dbReference type="Proteomes" id="UP000625247"/>
    </source>
</evidence>
<reference evidence="1 2" key="1">
    <citation type="journal article" date="2020" name="FEMS Microbiol. Ecol.">
        <title>Temporal dynamics of bacterial communities during seed development and maturation.</title>
        <authorList>
            <person name="Chesneau G."/>
            <person name="Torres-Cortes G."/>
            <person name="Briand M."/>
            <person name="Darrasse A."/>
            <person name="Preveaux A."/>
            <person name="Marais C."/>
            <person name="Jacques M.A."/>
            <person name="Shade A."/>
            <person name="Barret M."/>
        </authorList>
    </citation>
    <scope>NUCLEOTIDE SEQUENCE [LARGE SCALE GENOMIC DNA]</scope>
    <source>
        <strain evidence="1 2">CFBP13723</strain>
    </source>
</reference>
<protein>
    <recommendedName>
        <fullName evidence="3">Immunity protein 15 of polymorphic toxin system</fullName>
    </recommendedName>
</protein>
<sequence>MKLTKLYRKIISKEPYNDLSIFFSGFESFEEVPLISRHHRLKLLKKRMESESVSDFLIGLAFFLLNTLRALSLNKTDKEIFFALSFTDFDLDAEQRVLMPNIFVYPAPASVDFMTKLQSRRANQASLEMSEVKAHFSRCNIEQAFNFCESRFYDFASGEDIIRIYAVPKKLGDG</sequence>
<gene>
    <name evidence="1" type="ORF">IFT62_09540</name>
</gene>
<dbReference type="Proteomes" id="UP000625247">
    <property type="component" value="Unassembled WGS sequence"/>
</dbReference>
<proteinExistence type="predicted"/>
<dbReference type="Pfam" id="PF15561">
    <property type="entry name" value="Imm15"/>
    <property type="match status" value="1"/>
</dbReference>
<comment type="caution">
    <text evidence="1">The sequence shown here is derived from an EMBL/GenBank/DDBJ whole genome shotgun (WGS) entry which is preliminary data.</text>
</comment>
<evidence type="ECO:0000313" key="1">
    <source>
        <dbReference type="EMBL" id="MBD8121454.1"/>
    </source>
</evidence>
<organism evidence="1 2">
    <name type="scientific">Pseudomonas lutea</name>
    <dbReference type="NCBI Taxonomy" id="243924"/>
    <lineage>
        <taxon>Bacteria</taxon>
        <taxon>Pseudomonadati</taxon>
        <taxon>Pseudomonadota</taxon>
        <taxon>Gammaproteobacteria</taxon>
        <taxon>Pseudomonadales</taxon>
        <taxon>Pseudomonadaceae</taxon>
        <taxon>Pseudomonas</taxon>
    </lineage>
</organism>
<dbReference type="InterPro" id="IPR028264">
    <property type="entry name" value="Imm15"/>
</dbReference>